<dbReference type="InParanoid" id="L5KP16"/>
<dbReference type="AlphaFoldDB" id="L5KP16"/>
<dbReference type="EMBL" id="KB030639">
    <property type="protein sequence ID" value="ELK12940.1"/>
    <property type="molecule type" value="Genomic_DNA"/>
</dbReference>
<reference evidence="2" key="1">
    <citation type="journal article" date="2013" name="Science">
        <title>Comparative analysis of bat genomes provides insight into the evolution of flight and immunity.</title>
        <authorList>
            <person name="Zhang G."/>
            <person name="Cowled C."/>
            <person name="Shi Z."/>
            <person name="Huang Z."/>
            <person name="Bishop-Lilly K.A."/>
            <person name="Fang X."/>
            <person name="Wynne J.W."/>
            <person name="Xiong Z."/>
            <person name="Baker M.L."/>
            <person name="Zhao W."/>
            <person name="Tachedjian M."/>
            <person name="Zhu Y."/>
            <person name="Zhou P."/>
            <person name="Jiang X."/>
            <person name="Ng J."/>
            <person name="Yang L."/>
            <person name="Wu L."/>
            <person name="Xiao J."/>
            <person name="Feng Y."/>
            <person name="Chen Y."/>
            <person name="Sun X."/>
            <person name="Zhang Y."/>
            <person name="Marsh G.A."/>
            <person name="Crameri G."/>
            <person name="Broder C.C."/>
            <person name="Frey K.G."/>
            <person name="Wang L.F."/>
            <person name="Wang J."/>
        </authorList>
    </citation>
    <scope>NUCLEOTIDE SEQUENCE [LARGE SCALE GENOMIC DNA]</scope>
</reference>
<gene>
    <name evidence="1" type="ORF">PAL_GLEAN10010606</name>
</gene>
<proteinExistence type="predicted"/>
<evidence type="ECO:0000313" key="2">
    <source>
        <dbReference type="Proteomes" id="UP000010552"/>
    </source>
</evidence>
<evidence type="ECO:0000313" key="1">
    <source>
        <dbReference type="EMBL" id="ELK12940.1"/>
    </source>
</evidence>
<organism evidence="1 2">
    <name type="scientific">Pteropus alecto</name>
    <name type="common">Black flying fox</name>
    <dbReference type="NCBI Taxonomy" id="9402"/>
    <lineage>
        <taxon>Eukaryota</taxon>
        <taxon>Metazoa</taxon>
        <taxon>Chordata</taxon>
        <taxon>Craniata</taxon>
        <taxon>Vertebrata</taxon>
        <taxon>Euteleostomi</taxon>
        <taxon>Mammalia</taxon>
        <taxon>Eutheria</taxon>
        <taxon>Laurasiatheria</taxon>
        <taxon>Chiroptera</taxon>
        <taxon>Yinpterochiroptera</taxon>
        <taxon>Pteropodoidea</taxon>
        <taxon>Pteropodidae</taxon>
        <taxon>Pteropodinae</taxon>
        <taxon>Pteropus</taxon>
    </lineage>
</organism>
<accession>L5KP16</accession>
<keyword evidence="2" id="KW-1185">Reference proteome</keyword>
<sequence length="143" mass="15607">MNFQRCHLPDLPLASSSASLSACGLPLIPVLVLSSQVSNPRASAAFLHTCVPGTLSPQPTCSNTRSLLDLPSSSFKDAVTHEIWYLATVTYSRGYYLFLSHPHKPGEKDRCCQGTTVVWLGRGPNRLHPTASFFCHSHALYGH</sequence>
<dbReference type="PROSITE" id="PS51257">
    <property type="entry name" value="PROKAR_LIPOPROTEIN"/>
    <property type="match status" value="1"/>
</dbReference>
<dbReference type="Proteomes" id="UP000010552">
    <property type="component" value="Unassembled WGS sequence"/>
</dbReference>
<protein>
    <submittedName>
        <fullName evidence="1">Uncharacterized protein</fullName>
    </submittedName>
</protein>
<name>L5KP16_PTEAL</name>